<keyword evidence="1" id="KW-1133">Transmembrane helix</keyword>
<keyword evidence="1" id="KW-0812">Transmembrane</keyword>
<proteinExistence type="predicted"/>
<dbReference type="EMBL" id="CP120733">
    <property type="protein sequence ID" value="WFD11497.1"/>
    <property type="molecule type" value="Genomic_DNA"/>
</dbReference>
<protein>
    <recommendedName>
        <fullName evidence="4">DUF3021 domain-containing protein</fullName>
    </recommendedName>
</protein>
<evidence type="ECO:0000313" key="3">
    <source>
        <dbReference type="Proteomes" id="UP001222800"/>
    </source>
</evidence>
<sequence>MKKNTKSIIINLIISALIGFIVGLVEISLRNFTTNDIYILLVHSLIGLLIGSVIRQTFIITYGKLKVYQIFILSSILLGVISMFSAIIDCFIFKKPLFRTTTIIIIITAELLGMSFTFASYKYYRKLNQKLDEKKKELLERLE</sequence>
<feature type="transmembrane region" description="Helical" evidence="1">
    <location>
        <begin position="67"/>
        <end position="88"/>
    </location>
</feature>
<dbReference type="Proteomes" id="UP001222800">
    <property type="component" value="Chromosome"/>
</dbReference>
<name>A0ABY8EEX4_9FIRM</name>
<keyword evidence="1" id="KW-0472">Membrane</keyword>
<accession>A0ABY8EEX4</accession>
<evidence type="ECO:0000256" key="1">
    <source>
        <dbReference type="SAM" id="Phobius"/>
    </source>
</evidence>
<reference evidence="2 3" key="1">
    <citation type="submission" date="2023-03" db="EMBL/GenBank/DDBJ databases">
        <title>Complete genome sequence of Tepidibacter sp. SWIR-1, isolated from a deep-sea hydrothermal vent.</title>
        <authorList>
            <person name="Li X."/>
        </authorList>
    </citation>
    <scope>NUCLEOTIDE SEQUENCE [LARGE SCALE GENOMIC DNA]</scope>
    <source>
        <strain evidence="2 3">SWIR-1</strain>
    </source>
</reference>
<organism evidence="2 3">
    <name type="scientific">Tepidibacter hydrothermalis</name>
    <dbReference type="NCBI Taxonomy" id="3036126"/>
    <lineage>
        <taxon>Bacteria</taxon>
        <taxon>Bacillati</taxon>
        <taxon>Bacillota</taxon>
        <taxon>Clostridia</taxon>
        <taxon>Peptostreptococcales</taxon>
        <taxon>Peptostreptococcaceae</taxon>
        <taxon>Tepidibacter</taxon>
    </lineage>
</organism>
<evidence type="ECO:0000313" key="2">
    <source>
        <dbReference type="EMBL" id="WFD11497.1"/>
    </source>
</evidence>
<keyword evidence="3" id="KW-1185">Reference proteome</keyword>
<evidence type="ECO:0008006" key="4">
    <source>
        <dbReference type="Google" id="ProtNLM"/>
    </source>
</evidence>
<dbReference type="RefSeq" id="WP_277733575.1">
    <property type="nucleotide sequence ID" value="NZ_CP120733.1"/>
</dbReference>
<feature type="transmembrane region" description="Helical" evidence="1">
    <location>
        <begin position="7"/>
        <end position="25"/>
    </location>
</feature>
<feature type="transmembrane region" description="Helical" evidence="1">
    <location>
        <begin position="100"/>
        <end position="121"/>
    </location>
</feature>
<feature type="transmembrane region" description="Helical" evidence="1">
    <location>
        <begin position="37"/>
        <end position="55"/>
    </location>
</feature>
<gene>
    <name evidence="2" type="ORF">P4S50_05325</name>
</gene>